<dbReference type="GeneTree" id="ENSGT00940000155312"/>
<dbReference type="AlphaFoldDB" id="A0A3Q2VQ27"/>
<evidence type="ECO:0000259" key="1">
    <source>
        <dbReference type="PROSITE" id="PS50238"/>
    </source>
</evidence>
<dbReference type="InterPro" id="IPR008936">
    <property type="entry name" value="Rho_GTPase_activation_prot"/>
</dbReference>
<dbReference type="GO" id="GO:0005096">
    <property type="term" value="F:GTPase activator activity"/>
    <property type="evidence" value="ECO:0007669"/>
    <property type="project" value="TreeGrafter"/>
</dbReference>
<sequence>MKLTDSNVIRFHLQVLYGISIKSLEKKRERLMISGSKIFGVPLENLPRCYIPEFGLVPCFLVDACSFLLERGGTVGLFRKPGCLARIKTLRAKLNRGESCLSTALPYDVATLIKQFCRELPEPLFPSELHAAMLKAQSLPNLQDRMAALQLLSCLLPARNASCLHYMFDYLAKVSQRYEKIFFFLIKRILPLPFKGLMENVAINAVFKNMHSFSIFFLAFKEVMT</sequence>
<dbReference type="Pfam" id="PF00620">
    <property type="entry name" value="RhoGAP"/>
    <property type="match status" value="1"/>
</dbReference>
<dbReference type="Gene3D" id="1.10.555.10">
    <property type="entry name" value="Rho GTPase activation protein"/>
    <property type="match status" value="1"/>
</dbReference>
<accession>A0A3Q2VQ27</accession>
<evidence type="ECO:0000313" key="3">
    <source>
        <dbReference type="Proteomes" id="UP000264840"/>
    </source>
</evidence>
<feature type="domain" description="Rho-GAP" evidence="1">
    <location>
        <begin position="41"/>
        <end position="225"/>
    </location>
</feature>
<name>A0A3Q2VQ27_HAPBU</name>
<dbReference type="InterPro" id="IPR000198">
    <property type="entry name" value="RhoGAP_dom"/>
</dbReference>
<reference evidence="2" key="1">
    <citation type="submission" date="2025-08" db="UniProtKB">
        <authorList>
            <consortium name="Ensembl"/>
        </authorList>
    </citation>
    <scope>IDENTIFICATION</scope>
</reference>
<evidence type="ECO:0000313" key="2">
    <source>
        <dbReference type="Ensembl" id="ENSHBUP00000010328.1"/>
    </source>
</evidence>
<proteinExistence type="predicted"/>
<dbReference type="GO" id="GO:0007165">
    <property type="term" value="P:signal transduction"/>
    <property type="evidence" value="ECO:0007669"/>
    <property type="project" value="InterPro"/>
</dbReference>
<organism evidence="2 3">
    <name type="scientific">Haplochromis burtoni</name>
    <name type="common">Burton's mouthbrooder</name>
    <name type="synonym">Chromis burtoni</name>
    <dbReference type="NCBI Taxonomy" id="8153"/>
    <lineage>
        <taxon>Eukaryota</taxon>
        <taxon>Metazoa</taxon>
        <taxon>Chordata</taxon>
        <taxon>Craniata</taxon>
        <taxon>Vertebrata</taxon>
        <taxon>Euteleostomi</taxon>
        <taxon>Actinopterygii</taxon>
        <taxon>Neopterygii</taxon>
        <taxon>Teleostei</taxon>
        <taxon>Neoteleostei</taxon>
        <taxon>Acanthomorphata</taxon>
        <taxon>Ovalentaria</taxon>
        <taxon>Cichlomorphae</taxon>
        <taxon>Cichliformes</taxon>
        <taxon>Cichlidae</taxon>
        <taxon>African cichlids</taxon>
        <taxon>Pseudocrenilabrinae</taxon>
        <taxon>Haplochromini</taxon>
        <taxon>Haplochromis</taxon>
    </lineage>
</organism>
<protein>
    <recommendedName>
        <fullName evidence="1">Rho-GAP domain-containing protein</fullName>
    </recommendedName>
</protein>
<dbReference type="PROSITE" id="PS50238">
    <property type="entry name" value="RHOGAP"/>
    <property type="match status" value="1"/>
</dbReference>
<dbReference type="Ensembl" id="ENSHBUT00000031665.1">
    <property type="protein sequence ID" value="ENSHBUP00000010328.1"/>
    <property type="gene ID" value="ENSHBUG00000011879.1"/>
</dbReference>
<dbReference type="SUPFAM" id="SSF48350">
    <property type="entry name" value="GTPase activation domain, GAP"/>
    <property type="match status" value="1"/>
</dbReference>
<dbReference type="PANTHER" id="PTHR15670">
    <property type="entry name" value="RHO GTPASE ACTIVATING PROTEIN 11A"/>
    <property type="match status" value="1"/>
</dbReference>
<dbReference type="InterPro" id="IPR042869">
    <property type="entry name" value="ARHGAP11A/B"/>
</dbReference>
<dbReference type="SMART" id="SM00324">
    <property type="entry name" value="RhoGAP"/>
    <property type="match status" value="1"/>
</dbReference>
<dbReference type="PANTHER" id="PTHR15670:SF4">
    <property type="entry name" value="RHO GTPASE-ACTIVATING PROTEIN 11A"/>
    <property type="match status" value="1"/>
</dbReference>
<reference evidence="2" key="2">
    <citation type="submission" date="2025-09" db="UniProtKB">
        <authorList>
            <consortium name="Ensembl"/>
        </authorList>
    </citation>
    <scope>IDENTIFICATION</scope>
</reference>
<dbReference type="Proteomes" id="UP000264840">
    <property type="component" value="Unplaced"/>
</dbReference>
<keyword evidence="3" id="KW-1185">Reference proteome</keyword>